<dbReference type="RefSeq" id="WP_131978565.1">
    <property type="nucleotide sequence ID" value="NZ_SLYB01000028.1"/>
</dbReference>
<protein>
    <recommendedName>
        <fullName evidence="3">Hemagglutinin-like protein</fullName>
    </recommendedName>
</protein>
<dbReference type="EMBL" id="SLYB01000028">
    <property type="protein sequence ID" value="TCP92048.1"/>
    <property type="molecule type" value="Genomic_DNA"/>
</dbReference>
<comment type="caution">
    <text evidence="1">The sequence shown here is derived from an EMBL/GenBank/DDBJ whole genome shotgun (WGS) entry which is preliminary data.</text>
</comment>
<evidence type="ECO:0000313" key="1">
    <source>
        <dbReference type="EMBL" id="TCP92048.1"/>
    </source>
</evidence>
<keyword evidence="2" id="KW-1185">Reference proteome</keyword>
<dbReference type="OrthoDB" id="5679123at2"/>
<dbReference type="AlphaFoldDB" id="A0A4R2T4R1"/>
<evidence type="ECO:0000313" key="2">
    <source>
        <dbReference type="Proteomes" id="UP000295763"/>
    </source>
</evidence>
<organism evidence="1 2">
    <name type="scientific">Cricetibacter osteomyelitidis</name>
    <dbReference type="NCBI Taxonomy" id="1521931"/>
    <lineage>
        <taxon>Bacteria</taxon>
        <taxon>Pseudomonadati</taxon>
        <taxon>Pseudomonadota</taxon>
        <taxon>Gammaproteobacteria</taxon>
        <taxon>Pasteurellales</taxon>
        <taxon>Pasteurellaceae</taxon>
        <taxon>Cricetibacter</taxon>
    </lineage>
</organism>
<proteinExistence type="predicted"/>
<evidence type="ECO:0008006" key="3">
    <source>
        <dbReference type="Google" id="ProtNLM"/>
    </source>
</evidence>
<accession>A0A4R2T4R1</accession>
<dbReference type="Proteomes" id="UP000295763">
    <property type="component" value="Unassembled WGS sequence"/>
</dbReference>
<name>A0A4R2T4R1_9PAST</name>
<reference evidence="1 2" key="1">
    <citation type="submission" date="2019-03" db="EMBL/GenBank/DDBJ databases">
        <title>Genomic Encyclopedia of Type Strains, Phase IV (KMG-IV): sequencing the most valuable type-strain genomes for metagenomic binning, comparative biology and taxonomic classification.</title>
        <authorList>
            <person name="Goeker M."/>
        </authorList>
    </citation>
    <scope>NUCLEOTIDE SEQUENCE [LARGE SCALE GENOMIC DNA]</scope>
    <source>
        <strain evidence="1 2">DSM 28404</strain>
    </source>
</reference>
<sequence>MGGSGNRASSHFKQVGKQTGLFAEEGGYHIHADNVTLTGGAIASRNPKNSELTTNTLTFTNIQNESSYQALSLSADFSMGQKDDRYFDKNTHKEKKRESDRTYTVKGQKYTTPNLGLPMYESDSDSSLTKATLTGGKIILNKDTQPTETTAKALGINTEINLANDKVNAPKDINQVLYEQGKISEAEGKIAGAVETYAANKRSEVEIQYTYPLLIRILDQSDRFLSRGLL</sequence>
<gene>
    <name evidence="1" type="ORF">EDC44_1281</name>
</gene>